<dbReference type="EC" id="3.1.-.-" evidence="9"/>
<feature type="region of interest" description="Disordered" evidence="13">
    <location>
        <begin position="1"/>
        <end position="37"/>
    </location>
</feature>
<dbReference type="InterPro" id="IPR030854">
    <property type="entry name" value="RNase_J_bac"/>
</dbReference>
<evidence type="ECO:0000313" key="16">
    <source>
        <dbReference type="Proteomes" id="UP000230922"/>
    </source>
</evidence>
<keyword evidence="8 9" id="KW-0694">RNA-binding</keyword>
<evidence type="ECO:0000256" key="12">
    <source>
        <dbReference type="PIRSR" id="PIRSR004803-3"/>
    </source>
</evidence>
<feature type="binding site" evidence="12">
    <location>
        <position position="232"/>
    </location>
    <ligand>
        <name>Zn(2+)</name>
        <dbReference type="ChEBI" id="CHEBI:29105"/>
        <label>1</label>
        <note>catalytic</note>
    </ligand>
</feature>
<dbReference type="NCBIfam" id="TIGR00649">
    <property type="entry name" value="MG423"/>
    <property type="match status" value="1"/>
</dbReference>
<dbReference type="InterPro" id="IPR001279">
    <property type="entry name" value="Metallo-B-lactamas"/>
</dbReference>
<comment type="caution">
    <text evidence="15">The sequence shown here is derived from an EMBL/GenBank/DDBJ whole genome shotgun (WGS) entry which is preliminary data.</text>
</comment>
<dbReference type="Pfam" id="PF17770">
    <property type="entry name" value="RNase_J_C"/>
    <property type="match status" value="1"/>
</dbReference>
<proteinExistence type="inferred from homology"/>
<feature type="binding site" evidence="12">
    <location>
        <position position="145"/>
    </location>
    <ligand>
        <name>Zn(2+)</name>
        <dbReference type="ChEBI" id="CHEBI:29105"/>
        <label>1</label>
        <note>catalytic</note>
    </ligand>
</feature>
<comment type="cofactor">
    <cofactor evidence="12">
        <name>Zn(2+)</name>
        <dbReference type="ChEBI" id="CHEBI:29105"/>
    </cofactor>
    <text evidence="12">Binds 2 Zn(2+) ions per subunit. It is not clear if Zn(2+) or Mg(2+) is physiologically important.</text>
</comment>
<feature type="binding site" evidence="9 11">
    <location>
        <begin position="433"/>
        <end position="437"/>
    </location>
    <ligand>
        <name>substrate</name>
    </ligand>
</feature>
<evidence type="ECO:0000256" key="11">
    <source>
        <dbReference type="PIRSR" id="PIRSR004803-2"/>
    </source>
</evidence>
<evidence type="ECO:0000256" key="1">
    <source>
        <dbReference type="ARBA" id="ARBA00022490"/>
    </source>
</evidence>
<keyword evidence="4 9" id="KW-0255">Endonuclease</keyword>
<feature type="domain" description="Metallo-beta-lactamase" evidence="14">
    <location>
        <begin position="88"/>
        <end position="284"/>
    </location>
</feature>
<evidence type="ECO:0000256" key="7">
    <source>
        <dbReference type="ARBA" id="ARBA00022839"/>
    </source>
</evidence>
<feature type="binding site" evidence="12">
    <location>
        <position position="515"/>
    </location>
    <ligand>
        <name>Ca(2+)</name>
        <dbReference type="ChEBI" id="CHEBI:29108"/>
    </ligand>
</feature>
<dbReference type="InterPro" id="IPR011108">
    <property type="entry name" value="RMMBL"/>
</dbReference>
<evidence type="ECO:0000313" key="15">
    <source>
        <dbReference type="EMBL" id="PIR96421.1"/>
    </source>
</evidence>
<feature type="compositionally biased region" description="Polar residues" evidence="13">
    <location>
        <begin position="1"/>
        <end position="16"/>
    </location>
</feature>
<gene>
    <name evidence="9" type="primary">rnj</name>
    <name evidence="15" type="ORF">COT92_01295</name>
</gene>
<feature type="binding site" evidence="11">
    <location>
        <begin position="301"/>
        <end position="303"/>
    </location>
    <ligand>
        <name>substrate</name>
    </ligand>
</feature>
<keyword evidence="7 9" id="KW-0269">Exonuclease</keyword>
<dbReference type="AlphaFoldDB" id="A0A2H0VBH9"/>
<evidence type="ECO:0000256" key="6">
    <source>
        <dbReference type="ARBA" id="ARBA00022833"/>
    </source>
</evidence>
<sequence>MIKKSNYNSAKSGQSKKPTRFGVNKKTSRLAPYGHNKTPDKDKLDAAIAGVSGQTGAVHSLTPINTSGYTSSRQNLRIIPMGGIEEVGENMTILEYGNDLIIVDMGLAFPDETMPGIDYIIPDTKWLQLNKHRIRGVIITHGHLDHIGAIPYIMPKIGDPPIYTMALTAGFIKKRMEEFGLLQRTKINVFKKDDTLALGNFKMRFFGLNHNIPDSIGLSIQTPVGQIMYATDWKFDHTPADGRPSEFQKIAQFASEGVLLLMSDSTNATKPGYCMSERELGQTINRLFSDLKGRIIFASFSTNISRVQQVFNSAAKFNKKVVVTGRSLVNNIEIALSLGYLKIQPKIIIKSEAAKKLPDNQVVILTTGSQGEEAAGLARIARNDHKSIKIKKGDTAIVSASPIPGNERAVASVLSNLTRLGAHVIYSKILDIHTSGHAHQEELKLMMALVKPKYFMPIHGEHHMIVTHAELAKSMGIPDPNIFVLDNGQILEVNSARQAKIVEDPKVTTGYVFIDGLGIGDVGEVVIRDRQVMAKDGMFVIIMTLDRRSGKLINQPDIISRGFIYMKGNDDLIREVKHEVRKICDSKTKEKLEPNWAYLRNVIRDDIGEFLYQRTERRPMILPVVIEI</sequence>
<feature type="binding site" evidence="12">
    <location>
        <position position="459"/>
    </location>
    <ligand>
        <name>Zn(2+)</name>
        <dbReference type="ChEBI" id="CHEBI:29105"/>
        <label>1</label>
        <note>catalytic</note>
    </ligand>
</feature>
<accession>A0A2H0VBH9</accession>
<dbReference type="SUPFAM" id="SSF56281">
    <property type="entry name" value="Metallo-hydrolase/oxidoreductase"/>
    <property type="match status" value="1"/>
</dbReference>
<evidence type="ECO:0000256" key="4">
    <source>
        <dbReference type="ARBA" id="ARBA00022759"/>
    </source>
</evidence>
<feature type="binding site" evidence="12">
    <location>
        <position position="141"/>
    </location>
    <ligand>
        <name>Zn(2+)</name>
        <dbReference type="ChEBI" id="CHEBI:29105"/>
        <label>1</label>
        <note>catalytic</note>
    </ligand>
</feature>
<dbReference type="Pfam" id="PF22505">
    <property type="entry name" value="RNase_J_b_CASP"/>
    <property type="match status" value="1"/>
</dbReference>
<keyword evidence="1 9" id="KW-0963">Cytoplasm</keyword>
<dbReference type="GO" id="GO:0004534">
    <property type="term" value="F:5'-3' RNA exonuclease activity"/>
    <property type="evidence" value="ECO:0007669"/>
    <property type="project" value="UniProtKB-UniRule"/>
</dbReference>
<dbReference type="Gene3D" id="3.10.20.580">
    <property type="match status" value="1"/>
</dbReference>
<dbReference type="Pfam" id="PF00753">
    <property type="entry name" value="Lactamase_B"/>
    <property type="match status" value="1"/>
</dbReference>
<protein>
    <recommendedName>
        <fullName evidence="9">Ribonuclease J</fullName>
        <shortName evidence="9">RNase J</shortName>
        <ecNumber evidence="9">3.1.-.-</ecNumber>
    </recommendedName>
</protein>
<keyword evidence="9" id="KW-0698">rRNA processing</keyword>
<comment type="subcellular location">
    <subcellularLocation>
        <location evidence="9">Cytoplasm</location>
    </subcellularLocation>
</comment>
<feature type="active site" description="Proton donor" evidence="10">
    <location>
        <position position="264"/>
    </location>
</feature>
<dbReference type="InterPro" id="IPR004613">
    <property type="entry name" value="RNase_J"/>
</dbReference>
<dbReference type="GO" id="GO:0008270">
    <property type="term" value="F:zinc ion binding"/>
    <property type="evidence" value="ECO:0007669"/>
    <property type="project" value="InterPro"/>
</dbReference>
<feature type="binding site" evidence="12">
    <location>
        <position position="143"/>
    </location>
    <ligand>
        <name>Zn(2+)</name>
        <dbReference type="ChEBI" id="CHEBI:29105"/>
        <label>1</label>
        <note>catalytic</note>
    </ligand>
</feature>
<dbReference type="GO" id="GO:0003723">
    <property type="term" value="F:RNA binding"/>
    <property type="evidence" value="ECO:0007669"/>
    <property type="project" value="UniProtKB-UniRule"/>
</dbReference>
<keyword evidence="3 12" id="KW-0479">Metal-binding</keyword>
<dbReference type="Pfam" id="PF07521">
    <property type="entry name" value="RMMBL"/>
    <property type="match status" value="1"/>
</dbReference>
<dbReference type="GO" id="GO:0006364">
    <property type="term" value="P:rRNA processing"/>
    <property type="evidence" value="ECO:0007669"/>
    <property type="project" value="UniProtKB-UniRule"/>
</dbReference>
<keyword evidence="6 12" id="KW-0862">Zinc</keyword>
<comment type="function">
    <text evidence="9">An RNase that has 5'-3' exonuclease and possibly endonuclease activity. Involved in maturation of rRNA and in some organisms also mRNA maturation and/or decay.</text>
</comment>
<reference evidence="16" key="1">
    <citation type="submission" date="2017-09" db="EMBL/GenBank/DDBJ databases">
        <title>Depth-based differentiation of microbial function through sediment-hosted aquifers and enrichment of novel symbionts in the deep terrestrial subsurface.</title>
        <authorList>
            <person name="Probst A.J."/>
            <person name="Ladd B."/>
            <person name="Jarett J.K."/>
            <person name="Geller-Mcgrath D.E."/>
            <person name="Sieber C.M.K."/>
            <person name="Emerson J.B."/>
            <person name="Anantharaman K."/>
            <person name="Thomas B.C."/>
            <person name="Malmstrom R."/>
            <person name="Stieglmeier M."/>
            <person name="Klingl A."/>
            <person name="Woyke T."/>
            <person name="Ryan C.M."/>
            <person name="Banfield J.F."/>
        </authorList>
    </citation>
    <scope>NUCLEOTIDE SEQUENCE [LARGE SCALE GENOMIC DNA]</scope>
</reference>
<comment type="subunit">
    <text evidence="9">Homodimer, may be a subunit of the RNA degradosome.</text>
</comment>
<feature type="binding site" evidence="12">
    <location>
        <position position="146"/>
    </location>
    <ligand>
        <name>Zn(2+)</name>
        <dbReference type="ChEBI" id="CHEBI:29105"/>
        <label>1</label>
        <note>catalytic</note>
    </ligand>
</feature>
<evidence type="ECO:0000256" key="5">
    <source>
        <dbReference type="ARBA" id="ARBA00022801"/>
    </source>
</evidence>
<keyword evidence="12" id="KW-0106">Calcium</keyword>
<evidence type="ECO:0000256" key="13">
    <source>
        <dbReference type="SAM" id="MobiDB-lite"/>
    </source>
</evidence>
<dbReference type="Proteomes" id="UP000230922">
    <property type="component" value="Unassembled WGS sequence"/>
</dbReference>
<dbReference type="Gene3D" id="3.40.50.10710">
    <property type="entry name" value="Metallo-hydrolase/oxidoreductase"/>
    <property type="match status" value="1"/>
</dbReference>
<dbReference type="GO" id="GO:0005737">
    <property type="term" value="C:cytoplasm"/>
    <property type="evidence" value="ECO:0007669"/>
    <property type="project" value="UniProtKB-SubCell"/>
</dbReference>
<dbReference type="SMART" id="SM00849">
    <property type="entry name" value="Lactamase_B"/>
    <property type="match status" value="1"/>
</dbReference>
<dbReference type="Gene3D" id="3.60.15.10">
    <property type="entry name" value="Ribonuclease Z/Hydroxyacylglutathione hydrolase-like"/>
    <property type="match status" value="1"/>
</dbReference>
<feature type="binding site" evidence="12">
    <location>
        <position position="116"/>
    </location>
    <ligand>
        <name>Ca(2+)</name>
        <dbReference type="ChEBI" id="CHEBI:29108"/>
    </ligand>
</feature>
<feature type="active site" description="Proton acceptor" evidence="10">
    <location>
        <position position="437"/>
    </location>
</feature>
<keyword evidence="2 9" id="KW-0540">Nuclease</keyword>
<dbReference type="CDD" id="cd07714">
    <property type="entry name" value="RNaseJ_MBL-fold"/>
    <property type="match status" value="1"/>
</dbReference>
<comment type="similarity">
    <text evidence="9">Belongs to the metallo-beta-lactamase superfamily. RNA-metabolizing metallo-beta-lactamase-like family. Bacterial RNase J subfamily.</text>
</comment>
<dbReference type="PROSITE" id="PS01292">
    <property type="entry name" value="UPF0036"/>
    <property type="match status" value="1"/>
</dbReference>
<dbReference type="InterPro" id="IPR055132">
    <property type="entry name" value="RNase_J_b_CASP"/>
</dbReference>
<dbReference type="EMBL" id="PFAK01000019">
    <property type="protein sequence ID" value="PIR96421.1"/>
    <property type="molecule type" value="Genomic_DNA"/>
</dbReference>
<dbReference type="InterPro" id="IPR041636">
    <property type="entry name" value="RNase_J_C"/>
</dbReference>
<dbReference type="PIRSF" id="PIRSF004803">
    <property type="entry name" value="RnjA"/>
    <property type="match status" value="1"/>
</dbReference>
<comment type="cofactor">
    <cofactor evidence="12">
        <name>Ca(2+)</name>
        <dbReference type="ChEBI" id="CHEBI:29108"/>
    </cofactor>
    <text evidence="12">Binds 1 Ca(2+) cation per subunit. Seen in 1 crystal structure, it is not clear if it is physiologically important.</text>
</comment>
<evidence type="ECO:0000256" key="3">
    <source>
        <dbReference type="ARBA" id="ARBA00022723"/>
    </source>
</evidence>
<evidence type="ECO:0000256" key="9">
    <source>
        <dbReference type="HAMAP-Rule" id="MF_01491"/>
    </source>
</evidence>
<feature type="binding site" evidence="12">
    <location>
        <position position="118"/>
    </location>
    <ligand>
        <name>Ca(2+)</name>
        <dbReference type="ChEBI" id="CHEBI:29108"/>
    </ligand>
</feature>
<dbReference type="InterPro" id="IPR036866">
    <property type="entry name" value="RibonucZ/Hydroxyglut_hydro"/>
</dbReference>
<dbReference type="PANTHER" id="PTHR43694">
    <property type="entry name" value="RIBONUCLEASE J"/>
    <property type="match status" value="1"/>
</dbReference>
<keyword evidence="5 9" id="KW-0378">Hydrolase</keyword>
<name>A0A2H0VBH9_9BACT</name>
<dbReference type="HAMAP" id="MF_01491">
    <property type="entry name" value="RNase_J_bact"/>
    <property type="match status" value="1"/>
</dbReference>
<dbReference type="GO" id="GO:0004521">
    <property type="term" value="F:RNA endonuclease activity"/>
    <property type="evidence" value="ECO:0007669"/>
    <property type="project" value="UniProtKB-UniRule"/>
</dbReference>
<dbReference type="PANTHER" id="PTHR43694:SF1">
    <property type="entry name" value="RIBONUCLEASE J"/>
    <property type="match status" value="1"/>
</dbReference>
<feature type="binding site" evidence="12">
    <location>
        <position position="210"/>
    </location>
    <ligand>
        <name>Zn(2+)</name>
        <dbReference type="ChEBI" id="CHEBI:29105"/>
        <label>1</label>
        <note>catalytic</note>
    </ligand>
</feature>
<dbReference type="InterPro" id="IPR042173">
    <property type="entry name" value="RNase_J_2"/>
</dbReference>
<dbReference type="InterPro" id="IPR001587">
    <property type="entry name" value="RNase_J_CS"/>
</dbReference>
<evidence type="ECO:0000256" key="8">
    <source>
        <dbReference type="ARBA" id="ARBA00022884"/>
    </source>
</evidence>
<evidence type="ECO:0000259" key="14">
    <source>
        <dbReference type="SMART" id="SM00849"/>
    </source>
</evidence>
<evidence type="ECO:0000256" key="10">
    <source>
        <dbReference type="PIRSR" id="PIRSR004803-1"/>
    </source>
</evidence>
<evidence type="ECO:0000256" key="2">
    <source>
        <dbReference type="ARBA" id="ARBA00022722"/>
    </source>
</evidence>
<organism evidence="15 16">
    <name type="scientific">Candidatus Doudnabacteria bacterium CG10_big_fil_rev_8_21_14_0_10_42_18</name>
    <dbReference type="NCBI Taxonomy" id="1974552"/>
    <lineage>
        <taxon>Bacteria</taxon>
        <taxon>Candidatus Doudnaibacteriota</taxon>
    </lineage>
</organism>